<dbReference type="Proteomes" id="UP000321816">
    <property type="component" value="Chromosome"/>
</dbReference>
<dbReference type="PANTHER" id="PTHR43445">
    <property type="entry name" value="UDP-N-ACETYLMURAMATE--L-ALANINE LIGASE-RELATED"/>
    <property type="match status" value="1"/>
</dbReference>
<keyword evidence="1" id="KW-0812">Transmembrane</keyword>
<evidence type="ECO:0000259" key="2">
    <source>
        <dbReference type="Pfam" id="PF08245"/>
    </source>
</evidence>
<dbReference type="InterPro" id="IPR050061">
    <property type="entry name" value="MurCDEF_pg_biosynth"/>
</dbReference>
<dbReference type="Pfam" id="PF08245">
    <property type="entry name" value="Mur_ligase_M"/>
    <property type="match status" value="1"/>
</dbReference>
<dbReference type="GO" id="GO:0005524">
    <property type="term" value="F:ATP binding"/>
    <property type="evidence" value="ECO:0007669"/>
    <property type="project" value="InterPro"/>
</dbReference>
<dbReference type="AlphaFoldDB" id="A0A5C7FH92"/>
<evidence type="ECO:0000313" key="3">
    <source>
        <dbReference type="EMBL" id="WWD79666.1"/>
    </source>
</evidence>
<dbReference type="PRINTS" id="PR01758">
    <property type="entry name" value="CAPSULEPROTB"/>
</dbReference>
<dbReference type="SUPFAM" id="SSF53623">
    <property type="entry name" value="MurD-like peptide ligases, catalytic domain"/>
    <property type="match status" value="1"/>
</dbReference>
<dbReference type="OrthoDB" id="2884at2"/>
<dbReference type="InterPro" id="IPR036565">
    <property type="entry name" value="Mur-like_cat_sf"/>
</dbReference>
<keyword evidence="1" id="KW-1133">Transmembrane helix</keyword>
<dbReference type="InterPro" id="IPR013221">
    <property type="entry name" value="Mur_ligase_cen"/>
</dbReference>
<organism evidence="3 4">
    <name type="scientific">Alkalicoccus halolimnae</name>
    <dbReference type="NCBI Taxonomy" id="1667239"/>
    <lineage>
        <taxon>Bacteria</taxon>
        <taxon>Bacillati</taxon>
        <taxon>Bacillota</taxon>
        <taxon>Bacilli</taxon>
        <taxon>Bacillales</taxon>
        <taxon>Bacillaceae</taxon>
        <taxon>Alkalicoccus</taxon>
    </lineage>
</organism>
<feature type="transmembrane region" description="Helical" evidence="1">
    <location>
        <begin position="6"/>
        <end position="21"/>
    </location>
</feature>
<dbReference type="Gene3D" id="3.40.1190.10">
    <property type="entry name" value="Mur-like, catalytic domain"/>
    <property type="match status" value="1"/>
</dbReference>
<reference evidence="3 4" key="1">
    <citation type="submission" date="2024-01" db="EMBL/GenBank/DDBJ databases">
        <title>Complete Genome Sequence of Alkalicoccus halolimnae BZ-SZ-XJ29T, a Moderately Halophilic Bacterium Isolated from a Salt Lake.</title>
        <authorList>
            <person name="Zhao B."/>
        </authorList>
    </citation>
    <scope>NUCLEOTIDE SEQUENCE [LARGE SCALE GENOMIC DNA]</scope>
    <source>
        <strain evidence="3 4">BZ-SZ-XJ29</strain>
    </source>
</reference>
<dbReference type="GO" id="GO:0016881">
    <property type="term" value="F:acid-amino acid ligase activity"/>
    <property type="evidence" value="ECO:0007669"/>
    <property type="project" value="InterPro"/>
</dbReference>
<dbReference type="GO" id="GO:0016020">
    <property type="term" value="C:membrane"/>
    <property type="evidence" value="ECO:0007669"/>
    <property type="project" value="InterPro"/>
</dbReference>
<name>A0A5C7FH92_9BACI</name>
<sequence>MWETELIVTAVIFAVILFLGVRERKKHAKALEKVPVRINVNGVRGKSTVTRLVTGILQEAGYRTVGKTTGTDARMLYWFEDEETPIKRRLEGPNIGEQKKVIQTSADKKADALVSECMAVNPDYQEVFQEEMLQANIVLIVNVLHDHMEVLGPTLDHVAEAFAGTIPYNGHLIINESPYVEYYTKIAEERKSTVKVIEADNVTEAYLKKFPYMVFPENAALGFAVAEALGIDRAVAEKGMLQAWPDPGSMKILTVGDTKEPSHFVNGFAANDATSTINIWKRVEQLGFPVQDPVIIVNCREDRVERTEQFASDVLPYLPTANLVLIGSVTDPIVKACHAGTIKAGQVLDLADKNIEEVVEELQPFLKNRTIYGIGNIHGMGEPLIHEFEEMMKKRDEQELETEKLAEVQ</sequence>
<evidence type="ECO:0000313" key="4">
    <source>
        <dbReference type="Proteomes" id="UP000321816"/>
    </source>
</evidence>
<dbReference type="KEGG" id="ahal:FTX54_014885"/>
<evidence type="ECO:0000256" key="1">
    <source>
        <dbReference type="SAM" id="Phobius"/>
    </source>
</evidence>
<dbReference type="InterPro" id="IPR008337">
    <property type="entry name" value="Capsule_biosynth_CapB"/>
</dbReference>
<dbReference type="EMBL" id="CP144914">
    <property type="protein sequence ID" value="WWD79666.1"/>
    <property type="molecule type" value="Genomic_DNA"/>
</dbReference>
<dbReference type="NCBIfam" id="TIGR04012">
    <property type="entry name" value="poly_gGlu_PgsB"/>
    <property type="match status" value="1"/>
</dbReference>
<gene>
    <name evidence="3" type="primary">pgsB</name>
    <name evidence="3" type="ORF">FTX54_014885</name>
</gene>
<accession>A0A5C7FH92</accession>
<dbReference type="PANTHER" id="PTHR43445:SF1">
    <property type="entry name" value="PGA SYNTHASE CAPB"/>
    <property type="match status" value="1"/>
</dbReference>
<proteinExistence type="predicted"/>
<protein>
    <submittedName>
        <fullName evidence="3">Poly-gamma-glutamate synthase PgsB</fullName>
    </submittedName>
</protein>
<feature type="domain" description="Mur ligase central" evidence="2">
    <location>
        <begin position="41"/>
        <end position="203"/>
    </location>
</feature>
<keyword evidence="1" id="KW-0472">Membrane</keyword>
<keyword evidence="4" id="KW-1185">Reference proteome</keyword>
<dbReference type="GO" id="GO:0045227">
    <property type="term" value="P:capsule polysaccharide biosynthetic process"/>
    <property type="evidence" value="ECO:0007669"/>
    <property type="project" value="InterPro"/>
</dbReference>